<gene>
    <name evidence="1" type="ORF">IHE45_06G078700</name>
</gene>
<sequence>MAMGRGSAKMSFGVAFICLLVLQQCFVISHAAVYNVGDNNGWTFNTVNWPRGKSFKAGDVLVFKYDRTMHNTVAVSAAGYRGCTTPGGSKVYNSGNDRITLVKGTNYFICSFTGHCLAGMKIAVTAS</sequence>
<evidence type="ECO:0000313" key="1">
    <source>
        <dbReference type="EMBL" id="KAH7679739.1"/>
    </source>
</evidence>
<proteinExistence type="predicted"/>
<protein>
    <submittedName>
        <fullName evidence="1">Cupredoxins domain-containing protein</fullName>
    </submittedName>
</protein>
<keyword evidence="2" id="KW-1185">Reference proteome</keyword>
<organism evidence="1 2">
    <name type="scientific">Dioscorea alata</name>
    <name type="common">Purple yam</name>
    <dbReference type="NCBI Taxonomy" id="55571"/>
    <lineage>
        <taxon>Eukaryota</taxon>
        <taxon>Viridiplantae</taxon>
        <taxon>Streptophyta</taxon>
        <taxon>Embryophyta</taxon>
        <taxon>Tracheophyta</taxon>
        <taxon>Spermatophyta</taxon>
        <taxon>Magnoliopsida</taxon>
        <taxon>Liliopsida</taxon>
        <taxon>Dioscoreales</taxon>
        <taxon>Dioscoreaceae</taxon>
        <taxon>Dioscorea</taxon>
    </lineage>
</organism>
<dbReference type="EMBL" id="CM037016">
    <property type="protein sequence ID" value="KAH7679739.1"/>
    <property type="molecule type" value="Genomic_DNA"/>
</dbReference>
<accession>A0ACB7VYB4</accession>
<reference evidence="2" key="1">
    <citation type="journal article" date="2022" name="Nat. Commun.">
        <title>Chromosome evolution and the genetic basis of agronomically important traits in greater yam.</title>
        <authorList>
            <person name="Bredeson J.V."/>
            <person name="Lyons J.B."/>
            <person name="Oniyinde I.O."/>
            <person name="Okereke N.R."/>
            <person name="Kolade O."/>
            <person name="Nnabue I."/>
            <person name="Nwadili C.O."/>
            <person name="Hribova E."/>
            <person name="Parker M."/>
            <person name="Nwogha J."/>
            <person name="Shu S."/>
            <person name="Carlson J."/>
            <person name="Kariba R."/>
            <person name="Muthemba S."/>
            <person name="Knop K."/>
            <person name="Barton G.J."/>
            <person name="Sherwood A.V."/>
            <person name="Lopez-Montes A."/>
            <person name="Asiedu R."/>
            <person name="Jamnadass R."/>
            <person name="Muchugi A."/>
            <person name="Goodstein D."/>
            <person name="Egesi C.N."/>
            <person name="Featherston J."/>
            <person name="Asfaw A."/>
            <person name="Simpson G.G."/>
            <person name="Dolezel J."/>
            <person name="Hendre P.S."/>
            <person name="Van Deynze A."/>
            <person name="Kumar P.L."/>
            <person name="Obidiegwu J.E."/>
            <person name="Bhattacharjee R."/>
            <person name="Rokhsar D.S."/>
        </authorList>
    </citation>
    <scope>NUCLEOTIDE SEQUENCE [LARGE SCALE GENOMIC DNA]</scope>
    <source>
        <strain evidence="2">cv. TDa95/00328</strain>
    </source>
</reference>
<dbReference type="Proteomes" id="UP000827976">
    <property type="component" value="Chromosome 6"/>
</dbReference>
<evidence type="ECO:0000313" key="2">
    <source>
        <dbReference type="Proteomes" id="UP000827976"/>
    </source>
</evidence>
<comment type="caution">
    <text evidence="1">The sequence shown here is derived from an EMBL/GenBank/DDBJ whole genome shotgun (WGS) entry which is preliminary data.</text>
</comment>
<name>A0ACB7VYB4_DIOAL</name>